<proteinExistence type="predicted"/>
<name>A0ABQ8U384_9EUKA</name>
<protein>
    <submittedName>
        <fullName evidence="1">Uncharacterized protein</fullName>
    </submittedName>
</protein>
<dbReference type="Proteomes" id="UP001141327">
    <property type="component" value="Unassembled WGS sequence"/>
</dbReference>
<evidence type="ECO:0000313" key="2">
    <source>
        <dbReference type="Proteomes" id="UP001141327"/>
    </source>
</evidence>
<reference evidence="1" key="1">
    <citation type="journal article" date="2022" name="bioRxiv">
        <title>Genomics of Preaxostyla Flagellates Illuminates Evolutionary Transitions and the Path Towards Mitochondrial Loss.</title>
        <authorList>
            <person name="Novak L.V.F."/>
            <person name="Treitli S.C."/>
            <person name="Pyrih J."/>
            <person name="Halakuc P."/>
            <person name="Pipaliya S.V."/>
            <person name="Vacek V."/>
            <person name="Brzon O."/>
            <person name="Soukal P."/>
            <person name="Eme L."/>
            <person name="Dacks J.B."/>
            <person name="Karnkowska A."/>
            <person name="Elias M."/>
            <person name="Hampl V."/>
        </authorList>
    </citation>
    <scope>NUCLEOTIDE SEQUENCE</scope>
    <source>
        <strain evidence="1">RCP-MX</strain>
    </source>
</reference>
<accession>A0ABQ8U384</accession>
<comment type="caution">
    <text evidence="1">The sequence shown here is derived from an EMBL/GenBank/DDBJ whole genome shotgun (WGS) entry which is preliminary data.</text>
</comment>
<organism evidence="1 2">
    <name type="scientific">Paratrimastix pyriformis</name>
    <dbReference type="NCBI Taxonomy" id="342808"/>
    <lineage>
        <taxon>Eukaryota</taxon>
        <taxon>Metamonada</taxon>
        <taxon>Preaxostyla</taxon>
        <taxon>Paratrimastigidae</taxon>
        <taxon>Paratrimastix</taxon>
    </lineage>
</organism>
<sequence length="561" mass="63373">MEASDRPIFGMKFEYALRLIGDPLHVWKCGLEKNLLKVTMRAMGEAARRMLAARFEMTPSNKIYMWAGFEDHGLRARLTNHGSFNGHDSRIVTQQMLIMARGLIPDFRMLQWVRLARAIKVMQTKMAWTEFEEGKAVWTALNEILNALVGDPDLRNKEKVHHLSAHMLMVRDLYIEDRPEWERRRGMLGKQGSRPYPAGIGTAVVAHTATVGKVRIPPWAGQTSTGTWFNWARLGQLVWRAGLWGCPRGLVDMGLKAEHLVGGQDVARAWRGRAPRMGPWYIQRDLANCGPIGEYSAETAEHMHAQLRRDAAHTSQRREVGEAVTERLSVRNTLSALGNGLCDVMGNTIAPNFERLLKETPALQDILRGEHLVQHRPSGGVSGQDDCDIDPHLLLQQIHLPMTTPIQWCDKVLAGGHYLMKGKPVRYGGEPQYGQIVAIFNTSPRDSWVALKPFQEKAVTAEIKGQALAHFKRQRGDPDNEGSLFLHGLQTYSLEERIVTVRSNQIEGAVRMAHDCVLAQCEMEPYEKEKESSKVNGETEPDGKEYYKVNHTTGNWWILNE</sequence>
<keyword evidence="2" id="KW-1185">Reference proteome</keyword>
<gene>
    <name evidence="1" type="ORF">PAPYR_11726</name>
</gene>
<dbReference type="EMBL" id="JAPMOS010000222">
    <property type="protein sequence ID" value="KAJ4453734.1"/>
    <property type="molecule type" value="Genomic_DNA"/>
</dbReference>
<evidence type="ECO:0000313" key="1">
    <source>
        <dbReference type="EMBL" id="KAJ4453734.1"/>
    </source>
</evidence>